<feature type="region of interest" description="Disordered" evidence="7">
    <location>
        <begin position="1"/>
        <end position="107"/>
    </location>
</feature>
<protein>
    <submittedName>
        <fullName evidence="9">Rieske (2Fe-2S) protein</fullName>
    </submittedName>
</protein>
<dbReference type="Pfam" id="PF00355">
    <property type="entry name" value="Rieske"/>
    <property type="match status" value="1"/>
</dbReference>
<comment type="cofactor">
    <cofactor evidence="5">
        <name>[2Fe-2S] cluster</name>
        <dbReference type="ChEBI" id="CHEBI:190135"/>
    </cofactor>
</comment>
<dbReference type="SUPFAM" id="SSF50022">
    <property type="entry name" value="ISP domain"/>
    <property type="match status" value="1"/>
</dbReference>
<evidence type="ECO:0000256" key="7">
    <source>
        <dbReference type="SAM" id="MobiDB-lite"/>
    </source>
</evidence>
<dbReference type="Gene3D" id="2.102.10.10">
    <property type="entry name" value="Rieske [2Fe-2S] iron-sulphur domain"/>
    <property type="match status" value="1"/>
</dbReference>
<dbReference type="InterPro" id="IPR036922">
    <property type="entry name" value="Rieske_2Fe-2S_sf"/>
</dbReference>
<feature type="domain" description="Rieske" evidence="8">
    <location>
        <begin position="76"/>
        <end position="176"/>
    </location>
</feature>
<evidence type="ECO:0000313" key="9">
    <source>
        <dbReference type="EMBL" id="WRL67174.1"/>
    </source>
</evidence>
<dbReference type="PROSITE" id="PS51296">
    <property type="entry name" value="RIESKE"/>
    <property type="match status" value="1"/>
</dbReference>
<name>A0ABZ1BBS6_9ACTN</name>
<dbReference type="CDD" id="cd03467">
    <property type="entry name" value="Rieske"/>
    <property type="match status" value="1"/>
</dbReference>
<proteinExistence type="inferred from homology"/>
<keyword evidence="2" id="KW-0479">Metal-binding</keyword>
<evidence type="ECO:0000256" key="3">
    <source>
        <dbReference type="ARBA" id="ARBA00023004"/>
    </source>
</evidence>
<evidence type="ECO:0000256" key="2">
    <source>
        <dbReference type="ARBA" id="ARBA00022723"/>
    </source>
</evidence>
<feature type="region of interest" description="Disordered" evidence="7">
    <location>
        <begin position="149"/>
        <end position="183"/>
    </location>
</feature>
<reference evidence="9 10" key="1">
    <citation type="submission" date="2023-12" db="EMBL/GenBank/DDBJ databases">
        <title>Blastococcus brunescens sp. nov., an actonobacterium isolated from sandstone collected in sahara desert.</title>
        <authorList>
            <person name="Gtari M."/>
            <person name="Ghodhbane F."/>
        </authorList>
    </citation>
    <scope>NUCLEOTIDE SEQUENCE [LARGE SCALE GENOMIC DNA]</scope>
    <source>
        <strain evidence="9 10">BMG 8361</strain>
    </source>
</reference>
<feature type="compositionally biased region" description="Basic residues" evidence="7">
    <location>
        <begin position="54"/>
        <end position="66"/>
    </location>
</feature>
<dbReference type="PANTHER" id="PTHR21496">
    <property type="entry name" value="FERREDOXIN-RELATED"/>
    <property type="match status" value="1"/>
</dbReference>
<sequence length="183" mass="19590">MRCTRWRTARPWGSTSGPSSPAARAAARWGGCSPTPASGSPGAQRRSVGTCPTRRPRAPRTPRRPPGRSPPTGSTSAPRRPARGPPDAADGQGEQRRRPAGRRPSRGKVDVFIGACSHLSGPLHEGTVEEVRGRECLVCPWHGSAFDLDSGSPRRGPAANPQEKLEVRMEAGRVMARLPARNR</sequence>
<evidence type="ECO:0000313" key="10">
    <source>
        <dbReference type="Proteomes" id="UP001324287"/>
    </source>
</evidence>
<keyword evidence="4" id="KW-0411">Iron-sulfur</keyword>
<organism evidence="9 10">
    <name type="scientific">Blastococcus brunescens</name>
    <dbReference type="NCBI Taxonomy" id="1564165"/>
    <lineage>
        <taxon>Bacteria</taxon>
        <taxon>Bacillati</taxon>
        <taxon>Actinomycetota</taxon>
        <taxon>Actinomycetes</taxon>
        <taxon>Geodermatophilales</taxon>
        <taxon>Geodermatophilaceae</taxon>
        <taxon>Blastococcus</taxon>
    </lineage>
</organism>
<gene>
    <name evidence="9" type="ORF">U6N30_26550</name>
</gene>
<dbReference type="Proteomes" id="UP001324287">
    <property type="component" value="Chromosome"/>
</dbReference>
<dbReference type="PANTHER" id="PTHR21496:SF0">
    <property type="entry name" value="RIESKE DOMAIN-CONTAINING PROTEIN"/>
    <property type="match status" value="1"/>
</dbReference>
<feature type="compositionally biased region" description="Low complexity" evidence="7">
    <location>
        <begin position="70"/>
        <end position="92"/>
    </location>
</feature>
<dbReference type="EMBL" id="CP141261">
    <property type="protein sequence ID" value="WRL67174.1"/>
    <property type="molecule type" value="Genomic_DNA"/>
</dbReference>
<keyword evidence="3" id="KW-0408">Iron</keyword>
<accession>A0ABZ1BBS6</accession>
<keyword evidence="1" id="KW-0001">2Fe-2S</keyword>
<evidence type="ECO:0000256" key="6">
    <source>
        <dbReference type="ARBA" id="ARBA00038001"/>
    </source>
</evidence>
<evidence type="ECO:0000259" key="8">
    <source>
        <dbReference type="PROSITE" id="PS51296"/>
    </source>
</evidence>
<dbReference type="RefSeq" id="WP_324278481.1">
    <property type="nucleotide sequence ID" value="NZ_CP141261.1"/>
</dbReference>
<evidence type="ECO:0000256" key="5">
    <source>
        <dbReference type="ARBA" id="ARBA00034078"/>
    </source>
</evidence>
<dbReference type="InterPro" id="IPR017941">
    <property type="entry name" value="Rieske_2Fe-2S"/>
</dbReference>
<comment type="similarity">
    <text evidence="6">Belongs to the bacterial ring-hydroxylating dioxygenase ferredoxin component family.</text>
</comment>
<evidence type="ECO:0000256" key="1">
    <source>
        <dbReference type="ARBA" id="ARBA00022714"/>
    </source>
</evidence>
<evidence type="ECO:0000256" key="4">
    <source>
        <dbReference type="ARBA" id="ARBA00023014"/>
    </source>
</evidence>
<feature type="compositionally biased region" description="Low complexity" evidence="7">
    <location>
        <begin position="10"/>
        <end position="31"/>
    </location>
</feature>
<keyword evidence="10" id="KW-1185">Reference proteome</keyword>